<dbReference type="InterPro" id="IPR008758">
    <property type="entry name" value="Peptidase_S28"/>
</dbReference>
<evidence type="ECO:0000256" key="4">
    <source>
        <dbReference type="ARBA" id="ARBA00022801"/>
    </source>
</evidence>
<reference evidence="7" key="1">
    <citation type="submission" date="2021-09" db="EMBL/GenBank/DDBJ databases">
        <authorList>
            <consortium name="AG Swart"/>
            <person name="Singh M."/>
            <person name="Singh A."/>
            <person name="Seah K."/>
            <person name="Emmerich C."/>
        </authorList>
    </citation>
    <scope>NUCLEOTIDE SEQUENCE</scope>
    <source>
        <strain evidence="7">ATCC30299</strain>
    </source>
</reference>
<dbReference type="GO" id="GO:0006508">
    <property type="term" value="P:proteolysis"/>
    <property type="evidence" value="ECO:0007669"/>
    <property type="project" value="UniProtKB-KW"/>
</dbReference>
<accession>A0AAU9J545</accession>
<dbReference type="InterPro" id="IPR029058">
    <property type="entry name" value="AB_hydrolase_fold"/>
</dbReference>
<dbReference type="GO" id="GO:0008239">
    <property type="term" value="F:dipeptidyl-peptidase activity"/>
    <property type="evidence" value="ECO:0007669"/>
    <property type="project" value="TreeGrafter"/>
</dbReference>
<proteinExistence type="inferred from homology"/>
<keyword evidence="3 6" id="KW-0732">Signal</keyword>
<feature type="signal peptide" evidence="6">
    <location>
        <begin position="1"/>
        <end position="16"/>
    </location>
</feature>
<evidence type="ECO:0000256" key="3">
    <source>
        <dbReference type="ARBA" id="ARBA00022729"/>
    </source>
</evidence>
<dbReference type="InterPro" id="IPR042269">
    <property type="entry name" value="Ser_carbopepase_S28_SKS"/>
</dbReference>
<comment type="caution">
    <text evidence="7">The sequence shown here is derived from an EMBL/GenBank/DDBJ whole genome shotgun (WGS) entry which is preliminary data.</text>
</comment>
<comment type="similarity">
    <text evidence="1">Belongs to the peptidase S28 family.</text>
</comment>
<dbReference type="Pfam" id="PF05577">
    <property type="entry name" value="Peptidase_S28"/>
    <property type="match status" value="1"/>
</dbReference>
<evidence type="ECO:0000256" key="1">
    <source>
        <dbReference type="ARBA" id="ARBA00011079"/>
    </source>
</evidence>
<protein>
    <recommendedName>
        <fullName evidence="9">Lysosomal Pro-X carboxypeptidase</fullName>
    </recommendedName>
</protein>
<evidence type="ECO:0000313" key="8">
    <source>
        <dbReference type="Proteomes" id="UP001162131"/>
    </source>
</evidence>
<evidence type="ECO:0000256" key="2">
    <source>
        <dbReference type="ARBA" id="ARBA00022670"/>
    </source>
</evidence>
<dbReference type="PANTHER" id="PTHR11010:SF38">
    <property type="entry name" value="LYSOSOMAL PRO-X CARBOXYPEPTIDASE"/>
    <property type="match status" value="1"/>
</dbReference>
<dbReference type="EMBL" id="CAJZBQ010000025">
    <property type="protein sequence ID" value="CAG9320425.1"/>
    <property type="molecule type" value="Genomic_DNA"/>
</dbReference>
<dbReference type="GO" id="GO:0070008">
    <property type="term" value="F:serine-type exopeptidase activity"/>
    <property type="evidence" value="ECO:0007669"/>
    <property type="project" value="InterPro"/>
</dbReference>
<dbReference type="Gene3D" id="3.40.50.1820">
    <property type="entry name" value="alpha/beta hydrolase"/>
    <property type="match status" value="1"/>
</dbReference>
<dbReference type="Gene3D" id="1.20.120.980">
    <property type="entry name" value="Serine carboxypeptidase S28, SKS domain"/>
    <property type="match status" value="1"/>
</dbReference>
<dbReference type="Proteomes" id="UP001162131">
    <property type="component" value="Unassembled WGS sequence"/>
</dbReference>
<sequence length="487" mass="54182">MFWVTTLSLFLIGTLGRIIPHIEYSPLQYTPQGYTVANFTTYVDHYTTMPNTFNMRYFTKTLYYLNGGSKGPIFFYTGNEAPVESFMNNTGFIDYLAQSLNALVVYAEHRYFGQSLPFGGKSFQSPSYTKYLSPHQALADYAYLITYLKTKYNNAPVIVFGGSYGGMLSAWMRIKYPDLVLGAIAASAPIMAFNGTADPNGFNAIITRDYSIADTEKGASECTAYVATAFDYLYQVQGDLTTYYNLSMTFQTCDALITKGDVDELIGYIQSAFTYMAMTDYPYATNFLNPMPGHPVNVSCQAYADVNISDTWEVLQATFKAIGIYYNYTGTSTCNDIFGTQTGNLGSANGWDYLSCSTLNIPIGGIKQTSMFGNQPWNQQAENQYCQQTWGVTPQINYANIFYGTNVNPMIPLRDVSNIVFSNGGLDPWQFGSVTKSNNPNIIAFVMEGAAHHLDLRYPNPLDPPEVSAGRVTEQSAIEYWLGINQN</sequence>
<keyword evidence="2" id="KW-0645">Protease</keyword>
<dbReference type="SUPFAM" id="SSF53474">
    <property type="entry name" value="alpha/beta-Hydrolases"/>
    <property type="match status" value="1"/>
</dbReference>
<keyword evidence="4" id="KW-0378">Hydrolase</keyword>
<dbReference type="AlphaFoldDB" id="A0AAU9J545"/>
<dbReference type="PANTHER" id="PTHR11010">
    <property type="entry name" value="PROTEASE S28 PRO-X CARBOXYPEPTIDASE-RELATED"/>
    <property type="match status" value="1"/>
</dbReference>
<organism evidence="7 8">
    <name type="scientific">Blepharisma stoltei</name>
    <dbReference type="NCBI Taxonomy" id="1481888"/>
    <lineage>
        <taxon>Eukaryota</taxon>
        <taxon>Sar</taxon>
        <taxon>Alveolata</taxon>
        <taxon>Ciliophora</taxon>
        <taxon>Postciliodesmatophora</taxon>
        <taxon>Heterotrichea</taxon>
        <taxon>Heterotrichida</taxon>
        <taxon>Blepharismidae</taxon>
        <taxon>Blepharisma</taxon>
    </lineage>
</organism>
<evidence type="ECO:0000256" key="6">
    <source>
        <dbReference type="SAM" id="SignalP"/>
    </source>
</evidence>
<name>A0AAU9J545_9CILI</name>
<evidence type="ECO:0000313" key="7">
    <source>
        <dbReference type="EMBL" id="CAG9320425.1"/>
    </source>
</evidence>
<keyword evidence="5" id="KW-0325">Glycoprotein</keyword>
<feature type="chain" id="PRO_5043459891" description="Lysosomal Pro-X carboxypeptidase" evidence="6">
    <location>
        <begin position="17"/>
        <end position="487"/>
    </location>
</feature>
<keyword evidence="8" id="KW-1185">Reference proteome</keyword>
<evidence type="ECO:0008006" key="9">
    <source>
        <dbReference type="Google" id="ProtNLM"/>
    </source>
</evidence>
<gene>
    <name evidence="7" type="ORF">BSTOLATCC_MIC26340</name>
</gene>
<evidence type="ECO:0000256" key="5">
    <source>
        <dbReference type="ARBA" id="ARBA00023180"/>
    </source>
</evidence>